<evidence type="ECO:0000259" key="2">
    <source>
        <dbReference type="Pfam" id="PF13439"/>
    </source>
</evidence>
<reference evidence="3 4" key="1">
    <citation type="submission" date="2023-06" db="EMBL/GenBank/DDBJ databases">
        <title>Identification and characterization of horizontal gene transfer across gut microbiota members of farm animals based on homology search.</title>
        <authorList>
            <person name="Schwarzerova J."/>
            <person name="Nykrynova M."/>
            <person name="Jureckova K."/>
            <person name="Cejkova D."/>
            <person name="Rychlik I."/>
        </authorList>
    </citation>
    <scope>NUCLEOTIDE SEQUENCE [LARGE SCALE GENOMIC DNA]</scope>
    <source>
        <strain evidence="3 4">ET39</strain>
    </source>
</reference>
<sequence>MKRRIVINMLSSADKVAGQGVGSAYEEQVHLVKEGASDLFDVRINEHCKADINHFHTVNPNYYVKMRASNAINVAYCHFLPDTLDGSIKIPKAFFGIFKRYVTSFYRSADYLIVVNPIFMKELERYHIQKERMVYIPNYVSKDQFYEKSIDEKTAIRKRYGIGADAFVVLGVGQVQTRKGVLDFVEVAKQLPDITFVWAGGFSFGKITDGYQELAQIMEHPPANVKFLGIVPRSEMNDIFNAADVLFMPSYNELFPMSILEAVNVRRPLVLRDLELYEDILFHQYMEGKDNAQFVHALRVLKEDPQEYRRWQNASTKIADFYSKEHVLQIWREFYTRIYRERHHKKK</sequence>
<keyword evidence="4" id="KW-1185">Reference proteome</keyword>
<dbReference type="PANTHER" id="PTHR45947">
    <property type="entry name" value="SULFOQUINOVOSYL TRANSFERASE SQD2"/>
    <property type="match status" value="1"/>
</dbReference>
<comment type="caution">
    <text evidence="3">The sequence shown here is derived from an EMBL/GenBank/DDBJ whole genome shotgun (WGS) entry which is preliminary data.</text>
</comment>
<protein>
    <submittedName>
        <fullName evidence="3">Glycosyltransferase family 4 protein</fullName>
        <ecNumber evidence="3">2.4.-.-</ecNumber>
    </submittedName>
</protein>
<dbReference type="Proteomes" id="UP001529340">
    <property type="component" value="Unassembled WGS sequence"/>
</dbReference>
<dbReference type="EMBL" id="JAUDCG010000057">
    <property type="protein sequence ID" value="MDM8157989.1"/>
    <property type="molecule type" value="Genomic_DNA"/>
</dbReference>
<dbReference type="Gene3D" id="3.40.50.2000">
    <property type="entry name" value="Glycogen Phosphorylase B"/>
    <property type="match status" value="2"/>
</dbReference>
<evidence type="ECO:0000259" key="1">
    <source>
        <dbReference type="Pfam" id="PF00534"/>
    </source>
</evidence>
<evidence type="ECO:0000313" key="4">
    <source>
        <dbReference type="Proteomes" id="UP001529340"/>
    </source>
</evidence>
<dbReference type="PANTHER" id="PTHR45947:SF3">
    <property type="entry name" value="SULFOQUINOVOSYL TRANSFERASE SQD2"/>
    <property type="match status" value="1"/>
</dbReference>
<feature type="domain" description="Glycosyl transferase family 1" evidence="1">
    <location>
        <begin position="153"/>
        <end position="317"/>
    </location>
</feature>
<keyword evidence="3" id="KW-0808">Transferase</keyword>
<gene>
    <name evidence="3" type="ORF">QUV96_10135</name>
</gene>
<organism evidence="3 4">
    <name type="scientific">Amedibacillus dolichus</name>
    <dbReference type="NCBI Taxonomy" id="31971"/>
    <lineage>
        <taxon>Bacteria</taxon>
        <taxon>Bacillati</taxon>
        <taxon>Bacillota</taxon>
        <taxon>Erysipelotrichia</taxon>
        <taxon>Erysipelotrichales</taxon>
        <taxon>Erysipelotrichaceae</taxon>
        <taxon>Amedibacillus</taxon>
    </lineage>
</organism>
<keyword evidence="3" id="KW-0328">Glycosyltransferase</keyword>
<dbReference type="GO" id="GO:0016757">
    <property type="term" value="F:glycosyltransferase activity"/>
    <property type="evidence" value="ECO:0007669"/>
    <property type="project" value="UniProtKB-KW"/>
</dbReference>
<feature type="domain" description="Glycosyltransferase subfamily 4-like N-terminal" evidence="2">
    <location>
        <begin position="46"/>
        <end position="141"/>
    </location>
</feature>
<dbReference type="Pfam" id="PF00534">
    <property type="entry name" value="Glycos_transf_1"/>
    <property type="match status" value="1"/>
</dbReference>
<dbReference type="InterPro" id="IPR001296">
    <property type="entry name" value="Glyco_trans_1"/>
</dbReference>
<dbReference type="InterPro" id="IPR028098">
    <property type="entry name" value="Glyco_trans_4-like_N"/>
</dbReference>
<reference evidence="3 4" key="3">
    <citation type="submission" date="2023-06" db="EMBL/GenBank/DDBJ databases">
        <authorList>
            <person name="Zeman M."/>
            <person name="Kubasova T."/>
            <person name="Jahodarova E."/>
            <person name="Nykrynova M."/>
            <person name="Rychlik I."/>
        </authorList>
    </citation>
    <scope>NUCLEOTIDE SEQUENCE [LARGE SCALE GENOMIC DNA]</scope>
    <source>
        <strain evidence="3 4">ET39</strain>
    </source>
</reference>
<dbReference type="SUPFAM" id="SSF53756">
    <property type="entry name" value="UDP-Glycosyltransferase/glycogen phosphorylase"/>
    <property type="match status" value="1"/>
</dbReference>
<proteinExistence type="predicted"/>
<dbReference type="EC" id="2.4.-.-" evidence="3"/>
<name>A0ABT7UEG4_9FIRM</name>
<dbReference type="Pfam" id="PF13439">
    <property type="entry name" value="Glyco_transf_4"/>
    <property type="match status" value="1"/>
</dbReference>
<dbReference type="CDD" id="cd03801">
    <property type="entry name" value="GT4_PimA-like"/>
    <property type="match status" value="1"/>
</dbReference>
<accession>A0ABT7UEG4</accession>
<reference evidence="4" key="2">
    <citation type="submission" date="2023-06" db="EMBL/GenBank/DDBJ databases">
        <title>Identification and characterization of horizontal gene transfer across gut microbiota members of farm animals based on homology search.</title>
        <authorList>
            <person name="Zeman M."/>
            <person name="Kubasova T."/>
            <person name="Jahodarova E."/>
            <person name="Nykrynova M."/>
            <person name="Rychlik I."/>
        </authorList>
    </citation>
    <scope>NUCLEOTIDE SEQUENCE [LARGE SCALE GENOMIC DNA]</scope>
    <source>
        <strain evidence="4">ET39</strain>
    </source>
</reference>
<dbReference type="RefSeq" id="WP_289608428.1">
    <property type="nucleotide sequence ID" value="NZ_JAUDCG010000057.1"/>
</dbReference>
<evidence type="ECO:0000313" key="3">
    <source>
        <dbReference type="EMBL" id="MDM8157989.1"/>
    </source>
</evidence>
<dbReference type="InterPro" id="IPR050194">
    <property type="entry name" value="Glycosyltransferase_grp1"/>
</dbReference>